<dbReference type="PROSITE" id="PS01188">
    <property type="entry name" value="ELO"/>
    <property type="match status" value="1"/>
</dbReference>
<dbReference type="GO" id="GO:0009922">
    <property type="term" value="F:fatty acid elongase activity"/>
    <property type="evidence" value="ECO:0007669"/>
    <property type="project" value="UniProtKB-EC"/>
</dbReference>
<evidence type="ECO:0000256" key="9">
    <source>
        <dbReference type="ARBA" id="ARBA00023160"/>
    </source>
</evidence>
<accession>A0A0L7RDM4</accession>
<dbReference type="STRING" id="597456.A0A0L7RDM4"/>
<dbReference type="OrthoDB" id="434092at2759"/>
<dbReference type="AlphaFoldDB" id="A0A0L7RDM4"/>
<feature type="transmembrane region" description="Helical" evidence="10">
    <location>
        <begin position="171"/>
        <end position="190"/>
    </location>
</feature>
<evidence type="ECO:0000256" key="10">
    <source>
        <dbReference type="RuleBase" id="RU361115"/>
    </source>
</evidence>
<feature type="transmembrane region" description="Helical" evidence="10">
    <location>
        <begin position="69"/>
        <end position="92"/>
    </location>
</feature>
<dbReference type="PANTHER" id="PTHR11157:SF21">
    <property type="entry name" value="ELONGATION OF VERY LONG CHAIN FATTY ACIDS PROTEIN"/>
    <property type="match status" value="1"/>
</dbReference>
<keyword evidence="2 10" id="KW-0444">Lipid biosynthesis</keyword>
<dbReference type="GO" id="GO:0005789">
    <property type="term" value="C:endoplasmic reticulum membrane"/>
    <property type="evidence" value="ECO:0007669"/>
    <property type="project" value="TreeGrafter"/>
</dbReference>
<evidence type="ECO:0000256" key="5">
    <source>
        <dbReference type="ARBA" id="ARBA00022832"/>
    </source>
</evidence>
<keyword evidence="7 10" id="KW-0443">Lipid metabolism</keyword>
<dbReference type="GO" id="GO:0030148">
    <property type="term" value="P:sphingolipid biosynthetic process"/>
    <property type="evidence" value="ECO:0007669"/>
    <property type="project" value="TreeGrafter"/>
</dbReference>
<organism evidence="11 12">
    <name type="scientific">Habropoda laboriosa</name>
    <dbReference type="NCBI Taxonomy" id="597456"/>
    <lineage>
        <taxon>Eukaryota</taxon>
        <taxon>Metazoa</taxon>
        <taxon>Ecdysozoa</taxon>
        <taxon>Arthropoda</taxon>
        <taxon>Hexapoda</taxon>
        <taxon>Insecta</taxon>
        <taxon>Pterygota</taxon>
        <taxon>Neoptera</taxon>
        <taxon>Endopterygota</taxon>
        <taxon>Hymenoptera</taxon>
        <taxon>Apocrita</taxon>
        <taxon>Aculeata</taxon>
        <taxon>Apoidea</taxon>
        <taxon>Anthophila</taxon>
        <taxon>Apidae</taxon>
        <taxon>Habropoda</taxon>
    </lineage>
</organism>
<dbReference type="InterPro" id="IPR030457">
    <property type="entry name" value="ELO_CS"/>
</dbReference>
<evidence type="ECO:0000256" key="6">
    <source>
        <dbReference type="ARBA" id="ARBA00022989"/>
    </source>
</evidence>
<keyword evidence="6 10" id="KW-1133">Transmembrane helix</keyword>
<keyword evidence="8 10" id="KW-0472">Membrane</keyword>
<gene>
    <name evidence="11" type="ORF">WH47_10907</name>
</gene>
<protein>
    <recommendedName>
        <fullName evidence="10">Elongation of very long chain fatty acids protein</fullName>
        <ecNumber evidence="10">2.3.1.199</ecNumber>
    </recommendedName>
    <alternativeName>
        <fullName evidence="10">Very-long-chain 3-oxoacyl-CoA synthase</fullName>
    </alternativeName>
</protein>
<evidence type="ECO:0000256" key="8">
    <source>
        <dbReference type="ARBA" id="ARBA00023136"/>
    </source>
</evidence>
<keyword evidence="9 10" id="KW-0275">Fatty acid biosynthesis</keyword>
<dbReference type="Proteomes" id="UP000053825">
    <property type="component" value="Unassembled WGS sequence"/>
</dbReference>
<feature type="transmembrane region" description="Helical" evidence="10">
    <location>
        <begin position="202"/>
        <end position="220"/>
    </location>
</feature>
<evidence type="ECO:0000256" key="7">
    <source>
        <dbReference type="ARBA" id="ARBA00023098"/>
    </source>
</evidence>
<dbReference type="GO" id="GO:0034625">
    <property type="term" value="P:fatty acid elongation, monounsaturated fatty acid"/>
    <property type="evidence" value="ECO:0007669"/>
    <property type="project" value="TreeGrafter"/>
</dbReference>
<feature type="transmembrane region" description="Helical" evidence="10">
    <location>
        <begin position="112"/>
        <end position="135"/>
    </location>
</feature>
<feature type="transmembrane region" description="Helical" evidence="10">
    <location>
        <begin position="147"/>
        <end position="165"/>
    </location>
</feature>
<evidence type="ECO:0000256" key="2">
    <source>
        <dbReference type="ARBA" id="ARBA00022516"/>
    </source>
</evidence>
<keyword evidence="3 10" id="KW-0808">Transferase</keyword>
<keyword evidence="12" id="KW-1185">Reference proteome</keyword>
<dbReference type="GO" id="GO:0034626">
    <property type="term" value="P:fatty acid elongation, polyunsaturated fatty acid"/>
    <property type="evidence" value="ECO:0007669"/>
    <property type="project" value="TreeGrafter"/>
</dbReference>
<comment type="subcellular location">
    <subcellularLocation>
        <location evidence="1">Membrane</location>
        <topology evidence="1">Multi-pass membrane protein</topology>
    </subcellularLocation>
</comment>
<evidence type="ECO:0000256" key="1">
    <source>
        <dbReference type="ARBA" id="ARBA00004141"/>
    </source>
</evidence>
<dbReference type="EMBL" id="KQ414614">
    <property type="protein sequence ID" value="KOC68919.1"/>
    <property type="molecule type" value="Genomic_DNA"/>
</dbReference>
<proteinExistence type="inferred from homology"/>
<dbReference type="Pfam" id="PF01151">
    <property type="entry name" value="ELO"/>
    <property type="match status" value="1"/>
</dbReference>
<evidence type="ECO:0000313" key="11">
    <source>
        <dbReference type="EMBL" id="KOC68919.1"/>
    </source>
</evidence>
<sequence length="280" mass="33159">MATLVRRIYYGYRYINEELAGIETKDYFLIGSPWGCLGIMFFYLYFVHELGPNIMAKRKPFNLDRIVQLYNLIQIVMCAYVFYKAMTLAWLVDYRFYCEPVDFSYNLRALEITRIVWIYFMLKILDLIDTIFFVLRKKENQISFLHVYHHTGMIFGSWVATKFLPGGHISFLGTINCFVHVVMYTHYLATSLRISKPWWKKHVTQLQITQFCLILVQFILLACSEKCGFPKWTAAVMIPQNLFMIVLFGDFYYKTYIKKRKTTKNGITPELSNGKVKKNQ</sequence>
<feature type="transmembrane region" description="Helical" evidence="10">
    <location>
        <begin position="232"/>
        <end position="253"/>
    </location>
</feature>
<dbReference type="PANTHER" id="PTHR11157">
    <property type="entry name" value="FATTY ACID ACYL TRANSFERASE-RELATED"/>
    <property type="match status" value="1"/>
</dbReference>
<reference evidence="11 12" key="1">
    <citation type="submission" date="2015-07" db="EMBL/GenBank/DDBJ databases">
        <title>The genome of Habropoda laboriosa.</title>
        <authorList>
            <person name="Pan H."/>
            <person name="Kapheim K."/>
        </authorList>
    </citation>
    <scope>NUCLEOTIDE SEQUENCE [LARGE SCALE GENOMIC DNA]</scope>
    <source>
        <strain evidence="11">0110345459</strain>
    </source>
</reference>
<dbReference type="GO" id="GO:0042761">
    <property type="term" value="P:very long-chain fatty acid biosynthetic process"/>
    <property type="evidence" value="ECO:0007669"/>
    <property type="project" value="TreeGrafter"/>
</dbReference>
<dbReference type="GO" id="GO:0019367">
    <property type="term" value="P:fatty acid elongation, saturated fatty acid"/>
    <property type="evidence" value="ECO:0007669"/>
    <property type="project" value="TreeGrafter"/>
</dbReference>
<name>A0A0L7RDM4_9HYME</name>
<comment type="catalytic activity">
    <reaction evidence="10">
        <text>a very-long-chain acyl-CoA + malonyl-CoA + H(+) = a very-long-chain 3-oxoacyl-CoA + CO2 + CoA</text>
        <dbReference type="Rhea" id="RHEA:32727"/>
        <dbReference type="ChEBI" id="CHEBI:15378"/>
        <dbReference type="ChEBI" id="CHEBI:16526"/>
        <dbReference type="ChEBI" id="CHEBI:57287"/>
        <dbReference type="ChEBI" id="CHEBI:57384"/>
        <dbReference type="ChEBI" id="CHEBI:90725"/>
        <dbReference type="ChEBI" id="CHEBI:90736"/>
        <dbReference type="EC" id="2.3.1.199"/>
    </reaction>
</comment>
<comment type="similarity">
    <text evidence="10">Belongs to the ELO family.</text>
</comment>
<keyword evidence="5 10" id="KW-0276">Fatty acid metabolism</keyword>
<evidence type="ECO:0000313" key="12">
    <source>
        <dbReference type="Proteomes" id="UP000053825"/>
    </source>
</evidence>
<evidence type="ECO:0000256" key="4">
    <source>
        <dbReference type="ARBA" id="ARBA00022692"/>
    </source>
</evidence>
<evidence type="ECO:0000256" key="3">
    <source>
        <dbReference type="ARBA" id="ARBA00022679"/>
    </source>
</evidence>
<dbReference type="InterPro" id="IPR002076">
    <property type="entry name" value="ELO_fam"/>
</dbReference>
<feature type="transmembrane region" description="Helical" evidence="10">
    <location>
        <begin position="27"/>
        <end position="48"/>
    </location>
</feature>
<dbReference type="EC" id="2.3.1.199" evidence="10"/>
<keyword evidence="4 10" id="KW-0812">Transmembrane</keyword>